<dbReference type="GO" id="GO:0048386">
    <property type="term" value="P:positive regulation of retinoic acid receptor signaling pathway"/>
    <property type="evidence" value="ECO:0007669"/>
    <property type="project" value="Ensembl"/>
</dbReference>
<evidence type="ECO:0000256" key="5">
    <source>
        <dbReference type="ARBA" id="ARBA00022737"/>
    </source>
</evidence>
<feature type="compositionally biased region" description="Basic and acidic residues" evidence="19">
    <location>
        <begin position="18"/>
        <end position="32"/>
    </location>
</feature>
<dbReference type="GO" id="GO:0000902">
    <property type="term" value="P:cell morphogenesis"/>
    <property type="evidence" value="ECO:0007669"/>
    <property type="project" value="Ensembl"/>
</dbReference>
<dbReference type="GO" id="GO:0000981">
    <property type="term" value="F:DNA-binding transcription factor activity, RNA polymerase II-specific"/>
    <property type="evidence" value="ECO:0007669"/>
    <property type="project" value="Ensembl"/>
</dbReference>
<dbReference type="InterPro" id="IPR036236">
    <property type="entry name" value="Znf_C2H2_sf"/>
</dbReference>
<dbReference type="GeneTree" id="ENSGT00940000163163"/>
<dbReference type="GO" id="GO:0042311">
    <property type="term" value="P:vasodilation"/>
    <property type="evidence" value="ECO:0007669"/>
    <property type="project" value="Ensembl"/>
</dbReference>
<dbReference type="GO" id="GO:0000978">
    <property type="term" value="F:RNA polymerase II cis-regulatory region sequence-specific DNA binding"/>
    <property type="evidence" value="ECO:0007669"/>
    <property type="project" value="TreeGrafter"/>
</dbReference>
<dbReference type="Pfam" id="PF00096">
    <property type="entry name" value="zf-C2H2"/>
    <property type="match status" value="3"/>
</dbReference>
<feature type="domain" description="C2H2-type" evidence="20">
    <location>
        <begin position="239"/>
        <end position="268"/>
    </location>
</feature>
<comment type="function">
    <text evidence="14">Transcription factor that binds to the CACCC box in the promoter of target genes such as HBB/beta globin or NOV and activates their transcription. Might be involved in transcriptional regulation by modulating the binding of the RARA nuclear receptor to RARE DNA elements.</text>
</comment>
<keyword evidence="10" id="KW-0238">DNA-binding</keyword>
<evidence type="ECO:0000256" key="15">
    <source>
        <dbReference type="ARBA" id="ARBA00064490"/>
    </source>
</evidence>
<dbReference type="PROSITE" id="PS50157">
    <property type="entry name" value="ZINC_FINGER_C2H2_2"/>
    <property type="match status" value="3"/>
</dbReference>
<dbReference type="Gene3D" id="3.30.160.60">
    <property type="entry name" value="Classic Zinc Finger"/>
    <property type="match status" value="3"/>
</dbReference>
<dbReference type="PANTHER" id="PTHR23235:SF109">
    <property type="entry name" value="KRUEPPEL-LIKE FACTOR 2"/>
    <property type="match status" value="1"/>
</dbReference>
<feature type="domain" description="C2H2-type" evidence="20">
    <location>
        <begin position="299"/>
        <end position="322"/>
    </location>
</feature>
<evidence type="ECO:0000256" key="13">
    <source>
        <dbReference type="ARBA" id="ARBA00023242"/>
    </source>
</evidence>
<keyword evidence="6 18" id="KW-0863">Zinc-finger</keyword>
<evidence type="ECO:0000256" key="9">
    <source>
        <dbReference type="ARBA" id="ARBA00023015"/>
    </source>
</evidence>
<dbReference type="GO" id="GO:0000785">
    <property type="term" value="C:chromatin"/>
    <property type="evidence" value="ECO:0007669"/>
    <property type="project" value="Ensembl"/>
</dbReference>
<evidence type="ECO:0000256" key="16">
    <source>
        <dbReference type="ARBA" id="ARBA00068012"/>
    </source>
</evidence>
<dbReference type="Ensembl" id="ENSMICT00000063907.1">
    <property type="protein sequence ID" value="ENSMICP00000041840.1"/>
    <property type="gene ID" value="ENSMICG00000035322.2"/>
</dbReference>
<evidence type="ECO:0000256" key="7">
    <source>
        <dbReference type="ARBA" id="ARBA00022833"/>
    </source>
</evidence>
<accession>A0A8C5XVR6</accession>
<dbReference type="GO" id="GO:0060509">
    <property type="term" value="P:type I pneumocyte differentiation"/>
    <property type="evidence" value="ECO:0007669"/>
    <property type="project" value="Ensembl"/>
</dbReference>
<evidence type="ECO:0000256" key="1">
    <source>
        <dbReference type="ARBA" id="ARBA00004123"/>
    </source>
</evidence>
<keyword evidence="7" id="KW-0862">Zinc</keyword>
<dbReference type="SMART" id="SM00355">
    <property type="entry name" value="ZnF_C2H2"/>
    <property type="match status" value="3"/>
</dbReference>
<reference evidence="21" key="2">
    <citation type="submission" date="2025-08" db="UniProtKB">
        <authorList>
            <consortium name="Ensembl"/>
        </authorList>
    </citation>
    <scope>IDENTIFICATION</scope>
</reference>
<sequence length="322" mass="34617">MALSEPILPSFSTFASPCRERGLQERWPRAEPEDGGTDDDLNSVLDFILRRRRPRRRVLLPEPGAPPPYGAPAGGLVSELLRPELDVPRAGAARPLSARAARPSGQGRAPEADGGAGYGCAARAPGPGAACMRVRAAPRAARHAAAQPDGPARLPPDRAPLPRLRGPGFGAPGPGLHYAAPAPPAFGLFDDAAAAAAALGLAPPAARGLLTPPASPLELLEAKPKRGRRSWPRKRTATHTCSYAGCGKTYTKSSHLKAHLRTHTGEKPYHCNWDGCGWKFARSDELTRHYRKHTGHRPFQCHLCDRAFSRSDHLALHMKRHM</sequence>
<reference evidence="21" key="3">
    <citation type="submission" date="2025-09" db="UniProtKB">
        <authorList>
            <consortium name="Ensembl"/>
        </authorList>
    </citation>
    <scope>IDENTIFICATION</scope>
</reference>
<dbReference type="FunFam" id="3.30.160.60:FF:001156">
    <property type="entry name" value="Zinc finger protein 407"/>
    <property type="match status" value="1"/>
</dbReference>
<keyword evidence="5" id="KW-0677">Repeat</keyword>
<dbReference type="GO" id="GO:0071499">
    <property type="term" value="P:cellular response to laminar fluid shear stress"/>
    <property type="evidence" value="ECO:0007669"/>
    <property type="project" value="Ensembl"/>
</dbReference>
<dbReference type="GO" id="GO:1903671">
    <property type="term" value="P:negative regulation of sprouting angiogenesis"/>
    <property type="evidence" value="ECO:0007669"/>
    <property type="project" value="Ensembl"/>
</dbReference>
<keyword evidence="12" id="KW-0804">Transcription</keyword>
<evidence type="ECO:0000259" key="20">
    <source>
        <dbReference type="PROSITE" id="PS50157"/>
    </source>
</evidence>
<comment type="similarity">
    <text evidence="2">Belongs to the krueppel C2H2-type zinc-finger protein family.</text>
</comment>
<feature type="domain" description="C2H2-type" evidence="20">
    <location>
        <begin position="269"/>
        <end position="298"/>
    </location>
</feature>
<protein>
    <recommendedName>
        <fullName evidence="16">Krueppel-like factor 2</fullName>
    </recommendedName>
    <alternativeName>
        <fullName evidence="17">Lung krueppel-like factor</fullName>
    </alternativeName>
</protein>
<evidence type="ECO:0000256" key="11">
    <source>
        <dbReference type="ARBA" id="ARBA00023159"/>
    </source>
</evidence>
<evidence type="ECO:0000256" key="17">
    <source>
        <dbReference type="ARBA" id="ARBA00080631"/>
    </source>
</evidence>
<keyword evidence="3" id="KW-0597">Phosphoprotein</keyword>
<evidence type="ECO:0000256" key="3">
    <source>
        <dbReference type="ARBA" id="ARBA00022553"/>
    </source>
</evidence>
<dbReference type="GO" id="GO:0005634">
    <property type="term" value="C:nucleus"/>
    <property type="evidence" value="ECO:0007669"/>
    <property type="project" value="UniProtKB-SubCell"/>
</dbReference>
<dbReference type="SUPFAM" id="SSF57667">
    <property type="entry name" value="beta-beta-alpha zinc fingers"/>
    <property type="match status" value="2"/>
</dbReference>
<dbReference type="FunFam" id="3.30.160.60:FF:000237">
    <property type="entry name" value="Krueppel-like factor 2"/>
    <property type="match status" value="1"/>
</dbReference>
<dbReference type="GO" id="GO:0000122">
    <property type="term" value="P:negative regulation of transcription by RNA polymerase II"/>
    <property type="evidence" value="ECO:0007669"/>
    <property type="project" value="Ensembl"/>
</dbReference>
<dbReference type="FunFam" id="3.30.160.60:FF:000018">
    <property type="entry name" value="Krueppel-like factor 15"/>
    <property type="match status" value="1"/>
</dbReference>
<dbReference type="InterPro" id="IPR013087">
    <property type="entry name" value="Znf_C2H2_type"/>
</dbReference>
<dbReference type="EMBL" id="ABDC03027761">
    <property type="status" value="NOT_ANNOTATED_CDS"/>
    <property type="molecule type" value="Genomic_DNA"/>
</dbReference>
<dbReference type="GO" id="GO:0043249">
    <property type="term" value="P:erythrocyte maturation"/>
    <property type="evidence" value="ECO:0007669"/>
    <property type="project" value="Ensembl"/>
</dbReference>
<reference evidence="21" key="1">
    <citation type="submission" date="2016-12" db="EMBL/GenBank/DDBJ databases">
        <title>Mouse lemur reference genome and diversity panel.</title>
        <authorList>
            <person name="Harris R."/>
            <person name="Larsen P."/>
            <person name="Liu Y."/>
            <person name="Hughes D.S."/>
            <person name="Murali S."/>
            <person name="Raveendran M."/>
            <person name="Korchina V."/>
            <person name="Wang M."/>
            <person name="Jhangiani S."/>
            <person name="Bandaranaike D."/>
            <person name="Bellair M."/>
            <person name="Blankenburg K."/>
            <person name="Chao H."/>
            <person name="Dahdouli M."/>
            <person name="Dinh H."/>
            <person name="Doddapaneni H."/>
            <person name="English A."/>
            <person name="Firestine M."/>
            <person name="Gnanaolivu R."/>
            <person name="Gross S."/>
            <person name="Hernandez B."/>
            <person name="Javaid M."/>
            <person name="Jayaseelan J."/>
            <person name="Jones J."/>
            <person name="Khan Z."/>
            <person name="Kovar C."/>
            <person name="Kurapati P."/>
            <person name="Le B."/>
            <person name="Lee S."/>
            <person name="Li M."/>
            <person name="Mathew T."/>
            <person name="Narasimhan A."/>
            <person name="Ngo D."/>
            <person name="Nguyen L."/>
            <person name="Okwuonu G."/>
            <person name="Ongeri F."/>
            <person name="Osuji N."/>
            <person name="Pu L.-L."/>
            <person name="Puazo M."/>
            <person name="Quiroz J."/>
            <person name="Raj R."/>
            <person name="Rajbhandari K."/>
            <person name="Reid J.G."/>
            <person name="Santibanez J."/>
            <person name="Sexton D."/>
            <person name="Skinner E."/>
            <person name="Vee V."/>
            <person name="Weissenberger G."/>
            <person name="Wu Y."/>
            <person name="Xin Y."/>
            <person name="Han Y."/>
            <person name="Campbell C."/>
            <person name="Brown A."/>
            <person name="Sullivan B."/>
            <person name="Shelton J."/>
            <person name="Brown S."/>
            <person name="Dudchenko O."/>
            <person name="Machol I."/>
            <person name="Durand N."/>
            <person name="Shamim M."/>
            <person name="Lieberman A."/>
            <person name="Muzny D.M."/>
            <person name="Richards S."/>
            <person name="Yoder A."/>
            <person name="Worley K.C."/>
            <person name="Rogers J."/>
            <person name="Gibbs R.A."/>
        </authorList>
    </citation>
    <scope>NUCLEOTIDE SEQUENCE [LARGE SCALE GENOMIC DNA]</scope>
</reference>
<organism evidence="21 22">
    <name type="scientific">Microcebus murinus</name>
    <name type="common">Gray mouse lemur</name>
    <name type="synonym">Lemur murinus</name>
    <dbReference type="NCBI Taxonomy" id="30608"/>
    <lineage>
        <taxon>Eukaryota</taxon>
        <taxon>Metazoa</taxon>
        <taxon>Chordata</taxon>
        <taxon>Craniata</taxon>
        <taxon>Vertebrata</taxon>
        <taxon>Euteleostomi</taxon>
        <taxon>Mammalia</taxon>
        <taxon>Eutheria</taxon>
        <taxon>Euarchontoglires</taxon>
        <taxon>Primates</taxon>
        <taxon>Strepsirrhini</taxon>
        <taxon>Lemuriformes</taxon>
        <taxon>Cheirogaleidae</taxon>
        <taxon>Microcebus</taxon>
    </lineage>
</organism>
<evidence type="ECO:0000256" key="12">
    <source>
        <dbReference type="ARBA" id="ARBA00023163"/>
    </source>
</evidence>
<evidence type="ECO:0000256" key="6">
    <source>
        <dbReference type="ARBA" id="ARBA00022771"/>
    </source>
</evidence>
<dbReference type="GO" id="GO:0045429">
    <property type="term" value="P:positive regulation of nitric oxide biosynthetic process"/>
    <property type="evidence" value="ECO:0007669"/>
    <property type="project" value="Ensembl"/>
</dbReference>
<evidence type="ECO:0000256" key="4">
    <source>
        <dbReference type="ARBA" id="ARBA00022723"/>
    </source>
</evidence>
<dbReference type="GO" id="GO:0001701">
    <property type="term" value="P:in utero embryonic development"/>
    <property type="evidence" value="ECO:0007669"/>
    <property type="project" value="Ensembl"/>
</dbReference>
<comment type="subunit">
    <text evidence="15">Interacts with WWP1.</text>
</comment>
<dbReference type="GO" id="GO:0008270">
    <property type="term" value="F:zinc ion binding"/>
    <property type="evidence" value="ECO:0007669"/>
    <property type="project" value="UniProtKB-KW"/>
</dbReference>
<evidence type="ECO:0000256" key="14">
    <source>
        <dbReference type="ARBA" id="ARBA00055776"/>
    </source>
</evidence>
<evidence type="ECO:0000313" key="22">
    <source>
        <dbReference type="Proteomes" id="UP000694394"/>
    </source>
</evidence>
<keyword evidence="22" id="KW-1185">Reference proteome</keyword>
<feature type="compositionally biased region" description="Low complexity" evidence="19">
    <location>
        <begin position="91"/>
        <end position="105"/>
    </location>
</feature>
<keyword evidence="9" id="KW-0805">Transcription regulation</keyword>
<dbReference type="GO" id="GO:0097533">
    <property type="term" value="P:cellular stress response to acid chemical"/>
    <property type="evidence" value="ECO:0007669"/>
    <property type="project" value="Ensembl"/>
</dbReference>
<dbReference type="GO" id="GO:0045944">
    <property type="term" value="P:positive regulation of transcription by RNA polymerase II"/>
    <property type="evidence" value="ECO:0007669"/>
    <property type="project" value="Ensembl"/>
</dbReference>
<feature type="region of interest" description="Disordered" evidence="19">
    <location>
        <begin position="91"/>
        <end position="115"/>
    </location>
</feature>
<evidence type="ECO:0000313" key="21">
    <source>
        <dbReference type="Ensembl" id="ENSMICP00000041840.1"/>
    </source>
</evidence>
<dbReference type="GO" id="GO:0040029">
    <property type="term" value="P:epigenetic regulation of gene expression"/>
    <property type="evidence" value="ECO:0007669"/>
    <property type="project" value="Ensembl"/>
</dbReference>
<dbReference type="AlphaFoldDB" id="A0A8C5XVR6"/>
<proteinExistence type="inferred from homology"/>
<keyword evidence="4" id="KW-0479">Metal-binding</keyword>
<keyword evidence="13" id="KW-0539">Nucleus</keyword>
<gene>
    <name evidence="21" type="primary">KLF2</name>
    <name evidence="21" type="synonym">LOC109730012</name>
</gene>
<dbReference type="GO" id="GO:0035264">
    <property type="term" value="P:multicellular organism growth"/>
    <property type="evidence" value="ECO:0007669"/>
    <property type="project" value="Ensembl"/>
</dbReference>
<dbReference type="GO" id="GO:0051247">
    <property type="term" value="P:positive regulation of protein metabolic process"/>
    <property type="evidence" value="ECO:0007669"/>
    <property type="project" value="Ensembl"/>
</dbReference>
<comment type="subcellular location">
    <subcellularLocation>
        <location evidence="1">Nucleus</location>
    </subcellularLocation>
</comment>
<evidence type="ECO:0000256" key="8">
    <source>
        <dbReference type="ARBA" id="ARBA00022843"/>
    </source>
</evidence>
<evidence type="ECO:0000256" key="10">
    <source>
        <dbReference type="ARBA" id="ARBA00023125"/>
    </source>
</evidence>
<name>A0A8C5XVR6_MICMU</name>
<evidence type="ECO:0000256" key="2">
    <source>
        <dbReference type="ARBA" id="ARBA00006991"/>
    </source>
</evidence>
<feature type="region of interest" description="Disordered" evidence="19">
    <location>
        <begin position="1"/>
        <end position="41"/>
    </location>
</feature>
<keyword evidence="11" id="KW-0010">Activator</keyword>
<dbReference type="Proteomes" id="UP000694394">
    <property type="component" value="Chromosome 24"/>
</dbReference>
<dbReference type="PROSITE" id="PS00028">
    <property type="entry name" value="ZINC_FINGER_C2H2_1"/>
    <property type="match status" value="3"/>
</dbReference>
<keyword evidence="8" id="KW-0832">Ubl conjugation</keyword>
<evidence type="ECO:0000256" key="18">
    <source>
        <dbReference type="PROSITE-ProRule" id="PRU00042"/>
    </source>
</evidence>
<evidence type="ECO:0000256" key="19">
    <source>
        <dbReference type="SAM" id="MobiDB-lite"/>
    </source>
</evidence>
<dbReference type="PANTHER" id="PTHR23235">
    <property type="entry name" value="KRUEPPEL-LIKE TRANSCRIPTION FACTOR"/>
    <property type="match status" value="1"/>
</dbReference>